<keyword evidence="2" id="KW-1185">Reference proteome</keyword>
<sequence>MKRWGSLWALVIVLVGALCGGWSISQEREVTLRYKFPVKETRTYSLQVTGEMAMTVQILGQEASAMISLQGTMTQTERIEDVDKEGVATIVTTTKGRMKTEVTGLSVGPETPQQEEIPEVTVRLKVDPLGKVKEVKVEKLGEKAEPQIPTPFGLDFTAMPQMQGMGWQGFLLPEKPVRSGDSWDITTEQTINFGDRTVKLEIKGRARLVGFEKVEGRECAVIETTVEIPDFGEFFEAIPIPAEKGSINARVEGLSSGKVWFDIANGMVVKREETTEVTMNLSISAPTGQSFNMSMQGNFKTEQRLTKVAQAQGKE</sequence>
<dbReference type="EMBL" id="JANUCP010000005">
    <property type="protein sequence ID" value="MCS3920470.1"/>
    <property type="molecule type" value="Genomic_DNA"/>
</dbReference>
<name>A0ABT2EU97_9BACT</name>
<organism evidence="1 2">
    <name type="scientific">Candidatus Fervidibacter sacchari</name>
    <dbReference type="NCBI Taxonomy" id="1448929"/>
    <lineage>
        <taxon>Bacteria</taxon>
        <taxon>Candidatus Fervidibacterota</taxon>
        <taxon>Candidatus Fervidibacter</taxon>
    </lineage>
</organism>
<protein>
    <recommendedName>
        <fullName evidence="3">BIG2 domain-containing protein</fullName>
    </recommendedName>
</protein>
<evidence type="ECO:0008006" key="3">
    <source>
        <dbReference type="Google" id="ProtNLM"/>
    </source>
</evidence>
<gene>
    <name evidence="1" type="ORF">M2350_002899</name>
</gene>
<dbReference type="RefSeq" id="WP_259099710.1">
    <property type="nucleotide sequence ID" value="NZ_CP130454.1"/>
</dbReference>
<proteinExistence type="predicted"/>
<dbReference type="Proteomes" id="UP001204798">
    <property type="component" value="Unassembled WGS sequence"/>
</dbReference>
<accession>A0ABT2EU97</accession>
<evidence type="ECO:0000313" key="1">
    <source>
        <dbReference type="EMBL" id="MCS3920470.1"/>
    </source>
</evidence>
<reference evidence="1 2" key="1">
    <citation type="submission" date="2022-08" db="EMBL/GenBank/DDBJ databases">
        <title>Bacterial and archaeal communities from various locations to study Microbial Dark Matter (Phase II).</title>
        <authorList>
            <person name="Stepanauskas R."/>
        </authorList>
    </citation>
    <scope>NUCLEOTIDE SEQUENCE [LARGE SCALE GENOMIC DNA]</scope>
    <source>
        <strain evidence="1 2">PD1</strain>
    </source>
</reference>
<evidence type="ECO:0000313" key="2">
    <source>
        <dbReference type="Proteomes" id="UP001204798"/>
    </source>
</evidence>
<comment type="caution">
    <text evidence="1">The sequence shown here is derived from an EMBL/GenBank/DDBJ whole genome shotgun (WGS) entry which is preliminary data.</text>
</comment>